<evidence type="ECO:0000259" key="8">
    <source>
        <dbReference type="SMART" id="SM00479"/>
    </source>
</evidence>
<evidence type="ECO:0000256" key="2">
    <source>
        <dbReference type="ARBA" id="ARBA00022722"/>
    </source>
</evidence>
<evidence type="ECO:0000256" key="3">
    <source>
        <dbReference type="ARBA" id="ARBA00022723"/>
    </source>
</evidence>
<reference evidence="9" key="5">
    <citation type="journal article" date="2021" name="G3 (Bethesda)">
        <title>Aegilops tauschii genome assembly Aet v5.0 features greater sequence contiguity and improved annotation.</title>
        <authorList>
            <person name="Wang L."/>
            <person name="Zhu T."/>
            <person name="Rodriguez J.C."/>
            <person name="Deal K.R."/>
            <person name="Dubcovsky J."/>
            <person name="McGuire P.E."/>
            <person name="Lux T."/>
            <person name="Spannagl M."/>
            <person name="Mayer K.F.X."/>
            <person name="Baldrich P."/>
            <person name="Meyers B.C."/>
            <person name="Huo N."/>
            <person name="Gu Y.Q."/>
            <person name="Zhou H."/>
            <person name="Devos K.M."/>
            <person name="Bennetzen J.L."/>
            <person name="Unver T."/>
            <person name="Budak H."/>
            <person name="Gulick P.J."/>
            <person name="Galiba G."/>
            <person name="Kalapos B."/>
            <person name="Nelson D.R."/>
            <person name="Li P."/>
            <person name="You F.M."/>
            <person name="Luo M.C."/>
            <person name="Dvorak J."/>
        </authorList>
    </citation>
    <scope>NUCLEOTIDE SEQUENCE [LARGE SCALE GENOMIC DNA]</scope>
    <source>
        <strain evidence="9">cv. AL8/78</strain>
    </source>
</reference>
<keyword evidence="2" id="KW-0540">Nuclease</keyword>
<reference evidence="9" key="4">
    <citation type="submission" date="2019-03" db="UniProtKB">
        <authorList>
            <consortium name="EnsemblPlants"/>
        </authorList>
    </citation>
    <scope>IDENTIFICATION</scope>
</reference>
<keyword evidence="3" id="KW-0479">Metal-binding</keyword>
<dbReference type="InterPro" id="IPR012337">
    <property type="entry name" value="RNaseH-like_sf"/>
</dbReference>
<dbReference type="AlphaFoldDB" id="A0A453D032"/>
<evidence type="ECO:0000313" key="10">
    <source>
        <dbReference type="Proteomes" id="UP000015105"/>
    </source>
</evidence>
<evidence type="ECO:0000256" key="4">
    <source>
        <dbReference type="ARBA" id="ARBA00022801"/>
    </source>
</evidence>
<proteinExistence type="inferred from homology"/>
<reference evidence="9" key="3">
    <citation type="journal article" date="2017" name="Nature">
        <title>Genome sequence of the progenitor of the wheat D genome Aegilops tauschii.</title>
        <authorList>
            <person name="Luo M.C."/>
            <person name="Gu Y.Q."/>
            <person name="Puiu D."/>
            <person name="Wang H."/>
            <person name="Twardziok S.O."/>
            <person name="Deal K.R."/>
            <person name="Huo N."/>
            <person name="Zhu T."/>
            <person name="Wang L."/>
            <person name="Wang Y."/>
            <person name="McGuire P.E."/>
            <person name="Liu S."/>
            <person name="Long H."/>
            <person name="Ramasamy R.K."/>
            <person name="Rodriguez J.C."/>
            <person name="Van S.L."/>
            <person name="Yuan L."/>
            <person name="Wang Z."/>
            <person name="Xia Z."/>
            <person name="Xiao L."/>
            <person name="Anderson O.D."/>
            <person name="Ouyang S."/>
            <person name="Liang Y."/>
            <person name="Zimin A.V."/>
            <person name="Pertea G."/>
            <person name="Qi P."/>
            <person name="Bennetzen J.L."/>
            <person name="Dai X."/>
            <person name="Dawson M.W."/>
            <person name="Muller H.G."/>
            <person name="Kugler K."/>
            <person name="Rivarola-Duarte L."/>
            <person name="Spannagl M."/>
            <person name="Mayer K.F.X."/>
            <person name="Lu F.H."/>
            <person name="Bevan M.W."/>
            <person name="Leroy P."/>
            <person name="Li P."/>
            <person name="You F.M."/>
            <person name="Sun Q."/>
            <person name="Liu Z."/>
            <person name="Lyons E."/>
            <person name="Wicker T."/>
            <person name="Salzberg S.L."/>
            <person name="Devos K.M."/>
            <person name="Dvorak J."/>
        </authorList>
    </citation>
    <scope>NUCLEOTIDE SEQUENCE [LARGE SCALE GENOMIC DNA]</scope>
    <source>
        <strain evidence="9">cv. AL8/78</strain>
    </source>
</reference>
<reference evidence="10" key="1">
    <citation type="journal article" date="2014" name="Science">
        <title>Ancient hybridizations among the ancestral genomes of bread wheat.</title>
        <authorList>
            <consortium name="International Wheat Genome Sequencing Consortium,"/>
            <person name="Marcussen T."/>
            <person name="Sandve S.R."/>
            <person name="Heier L."/>
            <person name="Spannagl M."/>
            <person name="Pfeifer M."/>
            <person name="Jakobsen K.S."/>
            <person name="Wulff B.B."/>
            <person name="Steuernagel B."/>
            <person name="Mayer K.F."/>
            <person name="Olsen O.A."/>
        </authorList>
    </citation>
    <scope>NUCLEOTIDE SEQUENCE [LARGE SCALE GENOMIC DNA]</scope>
    <source>
        <strain evidence="10">cv. AL8/78</strain>
    </source>
</reference>
<dbReference type="GO" id="GO:0008296">
    <property type="term" value="F:3'-5'-DNA exonuclease activity"/>
    <property type="evidence" value="ECO:0007669"/>
    <property type="project" value="TreeGrafter"/>
</dbReference>
<sequence>MALLFRFSQLRNSIWSSCPARLRMQHTGLSPGTLLDPKSYEKRLFSTRVQETASLHRTDLGPCISGIQPLKFQQTSEHEQSAPLLIFDIETTGFFQKTTGNFQKGNRITEFAVRDLCGGKNSTFETLINPERDVPGYLKKVNNINTDLVCKPDVPRFSDVLPLLLAFVQSRQTPGKPVIWVAHKANTFDAPFLAQEFNRCSAQMPEDWLFVDSHCLARKLPMLEPSEDKKHLLNLESLSKRYGISAEGSAHRAMKDVTTLCHVFQKMSFDLKLTYEGLINEATKASYFSKLLNISRLSGFFCLKSSCILSAKALLCELNHWYLPCKLQILANESSICSLAGAYALREFLLRPFVPDSLAFWCFGLYVLKRSAVLLCFQEKKPCNQHDRYKIT</sequence>
<accession>A0A453D032</accession>
<comment type="similarity">
    <text evidence="7">Belongs to the exonuclease superfamily. TREX family.</text>
</comment>
<keyword evidence="4" id="KW-0378">Hydrolase</keyword>
<dbReference type="InterPro" id="IPR013520">
    <property type="entry name" value="Ribonucl_H"/>
</dbReference>
<dbReference type="InterPro" id="IPR040393">
    <property type="entry name" value="TREX1/2"/>
</dbReference>
<dbReference type="Proteomes" id="UP000015105">
    <property type="component" value="Chromosome 2D"/>
</dbReference>
<dbReference type="PANTHER" id="PTHR13058">
    <property type="entry name" value="THREE PRIME REPAIR EXONUCLEASE 1, 2"/>
    <property type="match status" value="1"/>
</dbReference>
<dbReference type="Pfam" id="PF00929">
    <property type="entry name" value="RNase_T"/>
    <property type="match status" value="1"/>
</dbReference>
<evidence type="ECO:0000256" key="7">
    <source>
        <dbReference type="ARBA" id="ARBA00025769"/>
    </source>
</evidence>
<dbReference type="PANTHER" id="PTHR13058:SF26">
    <property type="entry name" value="OS04G0623400 PROTEIN"/>
    <property type="match status" value="1"/>
</dbReference>
<keyword evidence="6" id="KW-0460">Magnesium</keyword>
<dbReference type="EnsemblPlants" id="AET2Gv21032600.3">
    <property type="protein sequence ID" value="AET2Gv21032600.3"/>
    <property type="gene ID" value="AET2Gv21032600"/>
</dbReference>
<dbReference type="Gene3D" id="3.30.420.10">
    <property type="entry name" value="Ribonuclease H-like superfamily/Ribonuclease H"/>
    <property type="match status" value="1"/>
</dbReference>
<evidence type="ECO:0000313" key="9">
    <source>
        <dbReference type="EnsemblPlants" id="AET2Gv21032600.3"/>
    </source>
</evidence>
<reference evidence="10" key="2">
    <citation type="journal article" date="2017" name="Nat. Plants">
        <title>The Aegilops tauschii genome reveals multiple impacts of transposons.</title>
        <authorList>
            <person name="Zhao G."/>
            <person name="Zou C."/>
            <person name="Li K."/>
            <person name="Wang K."/>
            <person name="Li T."/>
            <person name="Gao L."/>
            <person name="Zhang X."/>
            <person name="Wang H."/>
            <person name="Yang Z."/>
            <person name="Liu X."/>
            <person name="Jiang W."/>
            <person name="Mao L."/>
            <person name="Kong X."/>
            <person name="Jiao Y."/>
            <person name="Jia J."/>
        </authorList>
    </citation>
    <scope>NUCLEOTIDE SEQUENCE [LARGE SCALE GENOMIC DNA]</scope>
    <source>
        <strain evidence="10">cv. AL8/78</strain>
    </source>
</reference>
<dbReference type="STRING" id="200361.A0A453D032"/>
<keyword evidence="5" id="KW-0269">Exonuclease</keyword>
<name>A0A453D032_AEGTS</name>
<dbReference type="Gramene" id="AET2Gv21032600.3">
    <property type="protein sequence ID" value="AET2Gv21032600.3"/>
    <property type="gene ID" value="AET2Gv21032600"/>
</dbReference>
<comment type="cofactor">
    <cofactor evidence="1">
        <name>Mg(2+)</name>
        <dbReference type="ChEBI" id="CHEBI:18420"/>
    </cofactor>
</comment>
<evidence type="ECO:0000256" key="6">
    <source>
        <dbReference type="ARBA" id="ARBA00022842"/>
    </source>
</evidence>
<dbReference type="SMART" id="SM00479">
    <property type="entry name" value="EXOIII"/>
    <property type="match status" value="1"/>
</dbReference>
<protein>
    <recommendedName>
        <fullName evidence="8">Exonuclease domain-containing protein</fullName>
    </recommendedName>
</protein>
<feature type="domain" description="Exonuclease" evidence="8">
    <location>
        <begin position="83"/>
        <end position="273"/>
    </location>
</feature>
<evidence type="ECO:0000256" key="5">
    <source>
        <dbReference type="ARBA" id="ARBA00022839"/>
    </source>
</evidence>
<dbReference type="GO" id="GO:0046872">
    <property type="term" value="F:metal ion binding"/>
    <property type="evidence" value="ECO:0007669"/>
    <property type="project" value="UniProtKB-KW"/>
</dbReference>
<keyword evidence="10" id="KW-1185">Reference proteome</keyword>
<dbReference type="InterPro" id="IPR036397">
    <property type="entry name" value="RNaseH_sf"/>
</dbReference>
<dbReference type="GO" id="GO:0005737">
    <property type="term" value="C:cytoplasm"/>
    <property type="evidence" value="ECO:0007669"/>
    <property type="project" value="TreeGrafter"/>
</dbReference>
<evidence type="ECO:0000256" key="1">
    <source>
        <dbReference type="ARBA" id="ARBA00001946"/>
    </source>
</evidence>
<organism evidence="9 10">
    <name type="scientific">Aegilops tauschii subsp. strangulata</name>
    <name type="common">Goatgrass</name>
    <dbReference type="NCBI Taxonomy" id="200361"/>
    <lineage>
        <taxon>Eukaryota</taxon>
        <taxon>Viridiplantae</taxon>
        <taxon>Streptophyta</taxon>
        <taxon>Embryophyta</taxon>
        <taxon>Tracheophyta</taxon>
        <taxon>Spermatophyta</taxon>
        <taxon>Magnoliopsida</taxon>
        <taxon>Liliopsida</taxon>
        <taxon>Poales</taxon>
        <taxon>Poaceae</taxon>
        <taxon>BOP clade</taxon>
        <taxon>Pooideae</taxon>
        <taxon>Triticodae</taxon>
        <taxon>Triticeae</taxon>
        <taxon>Triticinae</taxon>
        <taxon>Aegilops</taxon>
    </lineage>
</organism>
<dbReference type="SUPFAM" id="SSF53098">
    <property type="entry name" value="Ribonuclease H-like"/>
    <property type="match status" value="1"/>
</dbReference>
<dbReference type="CDD" id="cd06127">
    <property type="entry name" value="DEDDh"/>
    <property type="match status" value="1"/>
</dbReference>
<dbReference type="GO" id="GO:0006308">
    <property type="term" value="P:DNA catabolic process"/>
    <property type="evidence" value="ECO:0007669"/>
    <property type="project" value="TreeGrafter"/>
</dbReference>
<dbReference type="GO" id="GO:0003676">
    <property type="term" value="F:nucleic acid binding"/>
    <property type="evidence" value="ECO:0007669"/>
    <property type="project" value="InterPro"/>
</dbReference>